<keyword evidence="2" id="KW-0238">DNA-binding</keyword>
<dbReference type="RefSeq" id="WP_153420170.1">
    <property type="nucleotide sequence ID" value="NZ_WFLM01000003.1"/>
</dbReference>
<dbReference type="Pfam" id="PF06445">
    <property type="entry name" value="GyrI-like"/>
    <property type="match status" value="1"/>
</dbReference>
<dbReference type="PANTHER" id="PTHR47504:SF5">
    <property type="entry name" value="RIGHT ORIGIN-BINDING PROTEIN"/>
    <property type="match status" value="1"/>
</dbReference>
<dbReference type="InterPro" id="IPR009057">
    <property type="entry name" value="Homeodomain-like_sf"/>
</dbReference>
<dbReference type="InterPro" id="IPR018060">
    <property type="entry name" value="HTH_AraC"/>
</dbReference>
<dbReference type="OrthoDB" id="5295469at2"/>
<dbReference type="InterPro" id="IPR010499">
    <property type="entry name" value="AraC_E-bd"/>
</dbReference>
<dbReference type="EMBL" id="WFLM01000003">
    <property type="protein sequence ID" value="KAB8038815.1"/>
    <property type="molecule type" value="Genomic_DNA"/>
</dbReference>
<evidence type="ECO:0000256" key="2">
    <source>
        <dbReference type="ARBA" id="ARBA00023125"/>
    </source>
</evidence>
<organism evidence="5 6">
    <name type="scientific">Silvanigrella paludirubra</name>
    <dbReference type="NCBI Taxonomy" id="2499159"/>
    <lineage>
        <taxon>Bacteria</taxon>
        <taxon>Pseudomonadati</taxon>
        <taxon>Bdellovibrionota</taxon>
        <taxon>Oligoflexia</taxon>
        <taxon>Silvanigrellales</taxon>
        <taxon>Silvanigrellaceae</taxon>
        <taxon>Silvanigrella</taxon>
    </lineage>
</organism>
<accession>A0A6N6VXN7</accession>
<keyword evidence="1" id="KW-0805">Transcription regulation</keyword>
<comment type="caution">
    <text evidence="5">The sequence shown here is derived from an EMBL/GenBank/DDBJ whole genome shotgun (WGS) entry which is preliminary data.</text>
</comment>
<dbReference type="AlphaFoldDB" id="A0A6N6VXN7"/>
<dbReference type="PROSITE" id="PS01124">
    <property type="entry name" value="HTH_ARAC_FAMILY_2"/>
    <property type="match status" value="1"/>
</dbReference>
<keyword evidence="6" id="KW-1185">Reference proteome</keyword>
<dbReference type="InterPro" id="IPR050959">
    <property type="entry name" value="MarA-like"/>
</dbReference>
<dbReference type="SUPFAM" id="SSF55136">
    <property type="entry name" value="Probable bacterial effector-binding domain"/>
    <property type="match status" value="1"/>
</dbReference>
<keyword evidence="3" id="KW-0804">Transcription</keyword>
<dbReference type="SMART" id="SM00871">
    <property type="entry name" value="AraC_E_bind"/>
    <property type="match status" value="1"/>
</dbReference>
<dbReference type="PANTHER" id="PTHR47504">
    <property type="entry name" value="RIGHT ORIGIN-BINDING PROTEIN"/>
    <property type="match status" value="1"/>
</dbReference>
<name>A0A6N6VXN7_9BACT</name>
<evidence type="ECO:0000313" key="5">
    <source>
        <dbReference type="EMBL" id="KAB8038815.1"/>
    </source>
</evidence>
<dbReference type="GO" id="GO:0043565">
    <property type="term" value="F:sequence-specific DNA binding"/>
    <property type="evidence" value="ECO:0007669"/>
    <property type="project" value="InterPro"/>
</dbReference>
<evidence type="ECO:0000259" key="4">
    <source>
        <dbReference type="PROSITE" id="PS01124"/>
    </source>
</evidence>
<dbReference type="InterPro" id="IPR011256">
    <property type="entry name" value="Reg_factor_effector_dom_sf"/>
</dbReference>
<evidence type="ECO:0000256" key="1">
    <source>
        <dbReference type="ARBA" id="ARBA00023015"/>
    </source>
</evidence>
<dbReference type="Gene3D" id="3.20.80.10">
    <property type="entry name" value="Regulatory factor, effector binding domain"/>
    <property type="match status" value="1"/>
</dbReference>
<evidence type="ECO:0000313" key="6">
    <source>
        <dbReference type="Proteomes" id="UP000437748"/>
    </source>
</evidence>
<sequence>MKRDEYLNRLQKAINFIEKNIDEEIKLSDVSKEAFSSLSHFHRIFSFMTGISLKEYIRKRKLSIAAEKLLLKKTKIIDIAFEAGYHTPESFQRAFKEMFLCNPSYFRKNPSRKKLFPVLKIEEIIKKQKNKTIEIPKLSYVLLNSSKIYGLELKTSLKNNKLKKDIPNFYKKCLKNNNFNIMIPYIKSNYLYGLYKDMTDEEDFIYLLGYECSEFLNLDYKIQILPKGKYACFEVIGGTKKLANAWKYIYGIWFIESEQERDKGFDFEIYSENKTEIFIPLKNI</sequence>
<dbReference type="GO" id="GO:0003700">
    <property type="term" value="F:DNA-binding transcription factor activity"/>
    <property type="evidence" value="ECO:0007669"/>
    <property type="project" value="InterPro"/>
</dbReference>
<protein>
    <submittedName>
        <fullName evidence="5">Helix-turn-helix domain-containing protein</fullName>
    </submittedName>
</protein>
<dbReference type="Proteomes" id="UP000437748">
    <property type="component" value="Unassembled WGS sequence"/>
</dbReference>
<dbReference type="SMART" id="SM00342">
    <property type="entry name" value="HTH_ARAC"/>
    <property type="match status" value="1"/>
</dbReference>
<dbReference type="Pfam" id="PF12833">
    <property type="entry name" value="HTH_18"/>
    <property type="match status" value="1"/>
</dbReference>
<gene>
    <name evidence="5" type="ORF">GCL60_08105</name>
</gene>
<dbReference type="InterPro" id="IPR029442">
    <property type="entry name" value="GyrI-like"/>
</dbReference>
<proteinExistence type="predicted"/>
<dbReference type="Gene3D" id="1.10.10.60">
    <property type="entry name" value="Homeodomain-like"/>
    <property type="match status" value="2"/>
</dbReference>
<reference evidence="5 6" key="1">
    <citation type="submission" date="2019-10" db="EMBL/GenBank/DDBJ databases">
        <title>New species of Slilvanegrellaceae.</title>
        <authorList>
            <person name="Pitt A."/>
            <person name="Hahn M.W."/>
        </authorList>
    </citation>
    <scope>NUCLEOTIDE SEQUENCE [LARGE SCALE GENOMIC DNA]</scope>
    <source>
        <strain evidence="5 6">SP-Ram-0.45-NSY-1</strain>
    </source>
</reference>
<feature type="domain" description="HTH araC/xylS-type" evidence="4">
    <location>
        <begin position="11"/>
        <end position="109"/>
    </location>
</feature>
<dbReference type="SUPFAM" id="SSF46689">
    <property type="entry name" value="Homeodomain-like"/>
    <property type="match status" value="2"/>
</dbReference>
<evidence type="ECO:0000256" key="3">
    <source>
        <dbReference type="ARBA" id="ARBA00023163"/>
    </source>
</evidence>